<evidence type="ECO:0000256" key="21">
    <source>
        <dbReference type="ARBA" id="ARBA00023268"/>
    </source>
</evidence>
<dbReference type="Pfam" id="PF00912">
    <property type="entry name" value="Transgly"/>
    <property type="match status" value="1"/>
</dbReference>
<dbReference type="InterPro" id="IPR036950">
    <property type="entry name" value="PBP_transglycosylase"/>
</dbReference>
<dbReference type="Pfam" id="PF17092">
    <property type="entry name" value="PCB_OB"/>
    <property type="match status" value="1"/>
</dbReference>
<dbReference type="GO" id="GO:0071555">
    <property type="term" value="P:cell wall organization"/>
    <property type="evidence" value="ECO:0007669"/>
    <property type="project" value="UniProtKB-KW"/>
</dbReference>
<comment type="catalytic activity">
    <reaction evidence="25">
        <text>[GlcNAc-(1-&gt;4)-Mur2Ac(oyl-L-Ala-gamma-D-Glu-L-Lys-D-Ala-D-Ala)](n)-di-trans,octa-cis-undecaprenyl diphosphate + beta-D-GlcNAc-(1-&gt;4)-Mur2Ac(oyl-L-Ala-gamma-D-Glu-L-Lys-D-Ala-D-Ala)-di-trans,octa-cis-undecaprenyl diphosphate = [GlcNAc-(1-&gt;4)-Mur2Ac(oyl-L-Ala-gamma-D-Glu-L-Lys-D-Ala-D-Ala)](n+1)-di-trans,octa-cis-undecaprenyl diphosphate + di-trans,octa-cis-undecaprenyl diphosphate + H(+)</text>
        <dbReference type="Rhea" id="RHEA:23708"/>
        <dbReference type="Rhea" id="RHEA-COMP:9602"/>
        <dbReference type="Rhea" id="RHEA-COMP:9603"/>
        <dbReference type="ChEBI" id="CHEBI:15378"/>
        <dbReference type="ChEBI" id="CHEBI:58405"/>
        <dbReference type="ChEBI" id="CHEBI:60033"/>
        <dbReference type="ChEBI" id="CHEBI:78435"/>
        <dbReference type="EC" id="2.4.99.28"/>
    </reaction>
</comment>
<dbReference type="AlphaFoldDB" id="S7UGR1"/>
<comment type="similarity">
    <text evidence="3">In the C-terminal section; belongs to the transpeptidase family.</text>
</comment>
<evidence type="ECO:0000256" key="17">
    <source>
        <dbReference type="ARBA" id="ARBA00022984"/>
    </source>
</evidence>
<evidence type="ECO:0000256" key="5">
    <source>
        <dbReference type="ARBA" id="ARBA00012448"/>
    </source>
</evidence>
<evidence type="ECO:0000256" key="15">
    <source>
        <dbReference type="ARBA" id="ARBA00022960"/>
    </source>
</evidence>
<reference evidence="32 33" key="1">
    <citation type="journal article" date="2013" name="Genome Announc.">
        <title>Draft genome sequences for three mercury-methylating, sulfate-reducing bacteria.</title>
        <authorList>
            <person name="Brown S.D."/>
            <person name="Hurt R.A.Jr."/>
            <person name="Gilmour C.C."/>
            <person name="Elias D.A."/>
        </authorList>
    </citation>
    <scope>NUCLEOTIDE SEQUENCE [LARGE SCALE GENOMIC DNA]</scope>
    <source>
        <strain evidence="32 33">DSM 16529</strain>
    </source>
</reference>
<evidence type="ECO:0000256" key="10">
    <source>
        <dbReference type="ARBA" id="ARBA00022670"/>
    </source>
</evidence>
<dbReference type="NCBIfam" id="TIGR02074">
    <property type="entry name" value="PBP_1a_fam"/>
    <property type="match status" value="1"/>
</dbReference>
<dbReference type="InterPro" id="IPR023346">
    <property type="entry name" value="Lysozyme-like_dom_sf"/>
</dbReference>
<dbReference type="SUPFAM" id="SSF50249">
    <property type="entry name" value="Nucleic acid-binding proteins"/>
    <property type="match status" value="1"/>
</dbReference>
<evidence type="ECO:0000256" key="20">
    <source>
        <dbReference type="ARBA" id="ARBA00023251"/>
    </source>
</evidence>
<evidence type="ECO:0000313" key="33">
    <source>
        <dbReference type="Proteomes" id="UP000014975"/>
    </source>
</evidence>
<name>S7UGR1_9BACT</name>
<dbReference type="Gene3D" id="2.40.50.140">
    <property type="entry name" value="Nucleic acid-binding proteins"/>
    <property type="match status" value="1"/>
</dbReference>
<accession>S7UGR1</accession>
<dbReference type="Gene3D" id="1.10.3810.10">
    <property type="entry name" value="Biosynthetic peptidoglycan transglycosylase-like"/>
    <property type="match status" value="1"/>
</dbReference>
<keyword evidence="16" id="KW-0735">Signal-anchor</keyword>
<keyword evidence="11" id="KW-0328">Glycosyltransferase</keyword>
<dbReference type="PANTHER" id="PTHR32282:SF27">
    <property type="entry name" value="PENICILLIN-BINDING PROTEIN 1A"/>
    <property type="match status" value="1"/>
</dbReference>
<evidence type="ECO:0000256" key="18">
    <source>
        <dbReference type="ARBA" id="ARBA00022989"/>
    </source>
</evidence>
<feature type="domain" description="Glycosyl transferase family 51" evidence="30">
    <location>
        <begin position="57"/>
        <end position="230"/>
    </location>
</feature>
<evidence type="ECO:0000256" key="13">
    <source>
        <dbReference type="ARBA" id="ARBA00022692"/>
    </source>
</evidence>
<keyword evidence="22" id="KW-0961">Cell wall biogenesis/degradation</keyword>
<evidence type="ECO:0000313" key="32">
    <source>
        <dbReference type="EMBL" id="EPR31428.1"/>
    </source>
</evidence>
<dbReference type="InterPro" id="IPR050396">
    <property type="entry name" value="Glycosyltr_51/Transpeptidase"/>
</dbReference>
<gene>
    <name evidence="32" type="ORF">dsat_1017</name>
</gene>
<dbReference type="Proteomes" id="UP000014975">
    <property type="component" value="Unassembled WGS sequence"/>
</dbReference>
<dbReference type="Gene3D" id="3.40.710.10">
    <property type="entry name" value="DD-peptidase/beta-lactamase superfamily"/>
    <property type="match status" value="1"/>
</dbReference>
<evidence type="ECO:0000256" key="28">
    <source>
        <dbReference type="SAM" id="Phobius"/>
    </source>
</evidence>
<dbReference type="InterPro" id="IPR001460">
    <property type="entry name" value="PCN-bd_Tpept"/>
</dbReference>
<evidence type="ECO:0000259" key="30">
    <source>
        <dbReference type="Pfam" id="PF00912"/>
    </source>
</evidence>
<keyword evidence="20" id="KW-0046">Antibiotic resistance</keyword>
<feature type="domain" description="Penicillin-binding protein transpeptidase" evidence="29">
    <location>
        <begin position="444"/>
        <end position="688"/>
    </location>
</feature>
<keyword evidence="10" id="KW-0645">Protease</keyword>
<dbReference type="RefSeq" id="WP_020887714.1">
    <property type="nucleotide sequence ID" value="NZ_ATHI01000029.1"/>
</dbReference>
<evidence type="ECO:0000256" key="12">
    <source>
        <dbReference type="ARBA" id="ARBA00022679"/>
    </source>
</evidence>
<evidence type="ECO:0000256" key="9">
    <source>
        <dbReference type="ARBA" id="ARBA00022645"/>
    </source>
</evidence>
<evidence type="ECO:0000256" key="19">
    <source>
        <dbReference type="ARBA" id="ARBA00023136"/>
    </source>
</evidence>
<comment type="pathway">
    <text evidence="2">Cell wall biogenesis; peptidoglycan biosynthesis.</text>
</comment>
<dbReference type="FunFam" id="1.10.3810.10:FF:000003">
    <property type="entry name" value="Penicillin-binding protein 1a"/>
    <property type="match status" value="1"/>
</dbReference>
<dbReference type="EC" id="2.4.99.28" evidence="24"/>
<comment type="subcellular location">
    <subcellularLocation>
        <location evidence="1">Cell inner membrane</location>
        <topology evidence="1">Single-pass type II membrane protein</topology>
    </subcellularLocation>
</comment>
<keyword evidence="15" id="KW-0133">Cell shape</keyword>
<protein>
    <recommendedName>
        <fullName evidence="6">Penicillin-binding protein 1A</fullName>
        <ecNumber evidence="24">2.4.99.28</ecNumber>
        <ecNumber evidence="5">3.4.16.4</ecNumber>
    </recommendedName>
</protein>
<feature type="domain" description="Penicillin-binding protein OB-like" evidence="31">
    <location>
        <begin position="318"/>
        <end position="435"/>
    </location>
</feature>
<feature type="transmembrane region" description="Helical" evidence="28">
    <location>
        <begin position="7"/>
        <end position="30"/>
    </location>
</feature>
<dbReference type="GO" id="GO:0008955">
    <property type="term" value="F:peptidoglycan glycosyltransferase activity"/>
    <property type="evidence" value="ECO:0007669"/>
    <property type="project" value="UniProtKB-EC"/>
</dbReference>
<evidence type="ECO:0000256" key="4">
    <source>
        <dbReference type="ARBA" id="ARBA00007739"/>
    </source>
</evidence>
<evidence type="ECO:0000256" key="14">
    <source>
        <dbReference type="ARBA" id="ARBA00022801"/>
    </source>
</evidence>
<dbReference type="GO" id="GO:0008360">
    <property type="term" value="P:regulation of cell shape"/>
    <property type="evidence" value="ECO:0007669"/>
    <property type="project" value="UniProtKB-KW"/>
</dbReference>
<keyword evidence="13 28" id="KW-0812">Transmembrane</keyword>
<evidence type="ECO:0000256" key="26">
    <source>
        <dbReference type="ARBA" id="ARBA00060592"/>
    </source>
</evidence>
<evidence type="ECO:0000256" key="2">
    <source>
        <dbReference type="ARBA" id="ARBA00004752"/>
    </source>
</evidence>
<dbReference type="GO" id="GO:0008658">
    <property type="term" value="F:penicillin binding"/>
    <property type="evidence" value="ECO:0007669"/>
    <property type="project" value="InterPro"/>
</dbReference>
<keyword evidence="17" id="KW-0573">Peptidoglycan synthesis</keyword>
<dbReference type="STRING" id="1121439.dsat_1017"/>
<dbReference type="InterPro" id="IPR012340">
    <property type="entry name" value="NA-bd_OB-fold"/>
</dbReference>
<evidence type="ECO:0000256" key="27">
    <source>
        <dbReference type="SAM" id="MobiDB-lite"/>
    </source>
</evidence>
<comment type="caution">
    <text evidence="32">The sequence shown here is derived from an EMBL/GenBank/DDBJ whole genome shotgun (WGS) entry which is preliminary data.</text>
</comment>
<keyword evidence="18 28" id="KW-1133">Transmembrane helix</keyword>
<comment type="catalytic activity">
    <reaction evidence="23">
        <text>Preferential cleavage: (Ac)2-L-Lys-D-Ala-|-D-Ala. Also transpeptidation of peptidyl-alanyl moieties that are N-acyl substituents of D-alanine.</text>
        <dbReference type="EC" id="3.4.16.4"/>
    </reaction>
</comment>
<keyword evidence="7" id="KW-1003">Cell membrane</keyword>
<feature type="compositionally biased region" description="Polar residues" evidence="27">
    <location>
        <begin position="759"/>
        <end position="774"/>
    </location>
</feature>
<evidence type="ECO:0000256" key="3">
    <source>
        <dbReference type="ARBA" id="ARBA00007090"/>
    </source>
</evidence>
<comment type="similarity">
    <text evidence="4">In the N-terminal section; belongs to the glycosyltransferase 51 family.</text>
</comment>
<evidence type="ECO:0000256" key="23">
    <source>
        <dbReference type="ARBA" id="ARBA00034000"/>
    </source>
</evidence>
<dbReference type="PANTHER" id="PTHR32282">
    <property type="entry name" value="BINDING PROTEIN TRANSPEPTIDASE, PUTATIVE-RELATED"/>
    <property type="match status" value="1"/>
</dbReference>
<organism evidence="32 33">
    <name type="scientific">Alkalidesulfovibrio alkalitolerans DSM 16529</name>
    <dbReference type="NCBI Taxonomy" id="1121439"/>
    <lineage>
        <taxon>Bacteria</taxon>
        <taxon>Pseudomonadati</taxon>
        <taxon>Thermodesulfobacteriota</taxon>
        <taxon>Desulfovibrionia</taxon>
        <taxon>Desulfovibrionales</taxon>
        <taxon>Desulfovibrionaceae</taxon>
        <taxon>Alkalidesulfovibrio</taxon>
    </lineage>
</organism>
<dbReference type="eggNOG" id="COG5009">
    <property type="taxonomic scope" value="Bacteria"/>
</dbReference>
<dbReference type="InterPro" id="IPR001264">
    <property type="entry name" value="Glyco_trans_51"/>
</dbReference>
<dbReference type="SUPFAM" id="SSF53955">
    <property type="entry name" value="Lysozyme-like"/>
    <property type="match status" value="1"/>
</dbReference>
<keyword evidence="21" id="KW-0511">Multifunctional enzyme</keyword>
<dbReference type="GO" id="GO:0030288">
    <property type="term" value="C:outer membrane-bounded periplasmic space"/>
    <property type="evidence" value="ECO:0007669"/>
    <property type="project" value="TreeGrafter"/>
</dbReference>
<evidence type="ECO:0000259" key="31">
    <source>
        <dbReference type="Pfam" id="PF17092"/>
    </source>
</evidence>
<keyword evidence="14" id="KW-0378">Hydrolase</keyword>
<dbReference type="GO" id="GO:0046677">
    <property type="term" value="P:response to antibiotic"/>
    <property type="evidence" value="ECO:0007669"/>
    <property type="project" value="UniProtKB-KW"/>
</dbReference>
<keyword evidence="8" id="KW-0997">Cell inner membrane</keyword>
<keyword evidence="12" id="KW-0808">Transferase</keyword>
<evidence type="ECO:0000256" key="24">
    <source>
        <dbReference type="ARBA" id="ARBA00044770"/>
    </source>
</evidence>
<dbReference type="SUPFAM" id="SSF56601">
    <property type="entry name" value="beta-lactamase/transpeptidase-like"/>
    <property type="match status" value="1"/>
</dbReference>
<dbReference type="GO" id="GO:0005886">
    <property type="term" value="C:plasma membrane"/>
    <property type="evidence" value="ECO:0007669"/>
    <property type="project" value="UniProtKB-SubCell"/>
</dbReference>
<feature type="region of interest" description="Disordered" evidence="27">
    <location>
        <begin position="759"/>
        <end position="782"/>
    </location>
</feature>
<evidence type="ECO:0000256" key="16">
    <source>
        <dbReference type="ARBA" id="ARBA00022968"/>
    </source>
</evidence>
<evidence type="ECO:0000256" key="25">
    <source>
        <dbReference type="ARBA" id="ARBA00049902"/>
    </source>
</evidence>
<dbReference type="EMBL" id="ATHI01000029">
    <property type="protein sequence ID" value="EPR31428.1"/>
    <property type="molecule type" value="Genomic_DNA"/>
</dbReference>
<keyword evidence="9" id="KW-0121">Carboxypeptidase</keyword>
<evidence type="ECO:0000256" key="8">
    <source>
        <dbReference type="ARBA" id="ARBA00022519"/>
    </source>
</evidence>
<evidence type="ECO:0000259" key="29">
    <source>
        <dbReference type="Pfam" id="PF00905"/>
    </source>
</evidence>
<dbReference type="UniPathway" id="UPA00219"/>
<dbReference type="GO" id="GO:0009002">
    <property type="term" value="F:serine-type D-Ala-D-Ala carboxypeptidase activity"/>
    <property type="evidence" value="ECO:0007669"/>
    <property type="project" value="UniProtKB-EC"/>
</dbReference>
<evidence type="ECO:0000256" key="1">
    <source>
        <dbReference type="ARBA" id="ARBA00004249"/>
    </source>
</evidence>
<keyword evidence="19 28" id="KW-0472">Membrane</keyword>
<evidence type="ECO:0000256" key="11">
    <source>
        <dbReference type="ARBA" id="ARBA00022676"/>
    </source>
</evidence>
<dbReference type="OrthoDB" id="9766909at2"/>
<evidence type="ECO:0000256" key="6">
    <source>
        <dbReference type="ARBA" id="ARBA00018638"/>
    </source>
</evidence>
<dbReference type="Pfam" id="PF00905">
    <property type="entry name" value="Transpeptidase"/>
    <property type="match status" value="1"/>
</dbReference>
<dbReference type="InterPro" id="IPR031376">
    <property type="entry name" value="PCB_OB"/>
</dbReference>
<evidence type="ECO:0000256" key="22">
    <source>
        <dbReference type="ARBA" id="ARBA00023316"/>
    </source>
</evidence>
<proteinExistence type="inferred from homology"/>
<dbReference type="GO" id="GO:0006508">
    <property type="term" value="P:proteolysis"/>
    <property type="evidence" value="ECO:0007669"/>
    <property type="project" value="UniProtKB-KW"/>
</dbReference>
<dbReference type="GO" id="GO:0009252">
    <property type="term" value="P:peptidoglycan biosynthetic process"/>
    <property type="evidence" value="ECO:0007669"/>
    <property type="project" value="UniProtKB-UniPathway"/>
</dbReference>
<dbReference type="PATRIC" id="fig|1121439.3.peg.2390"/>
<comment type="pathway">
    <text evidence="26">Glycan biosynthesis.</text>
</comment>
<dbReference type="EC" id="3.4.16.4" evidence="5"/>
<evidence type="ECO:0000256" key="7">
    <source>
        <dbReference type="ARBA" id="ARBA00022475"/>
    </source>
</evidence>
<keyword evidence="33" id="KW-1185">Reference proteome</keyword>
<sequence length="782" mass="86450">MKKAFIALAIVSSLLILCVIGGGIGLYFWASRDLPNYQKLSDYRPPLVTTVYARSGQVMGYFYREKRFLATLPEMSPWVPRAFLAAEDAGFYQHDGVDPMAIVRAFIRNLSAGEIKQGGSTITQQVIKRLLLSSEKSYQRKIKEAILAYRLERYLTKDEILTIYLNQIYLGAGAYGVEAAARTFFGKHVDALTLAEAAMIAGLPQAPTRYNPYTNWEAAKGRQRYVLDQMMQRGWITQAQYDEALAEELVLSSMDDFSWKKGAWYLEEVRRWLVDRYGEAAVYEGGLHVWSACDMEHQLEAEDALRDGLVASTRRRGWAGPAEHLNPGEYETFLHSRGNVAETAEVGDWIQVLVTKVQPQGAEVRFGAASARIDVATMHWARVQDLRRATEEVAAVRDATLVVKPGDVVWVEVVERPGEDGVGTWKLALQQQPDIEGALASVLPETGEVVALVGGFSFNRSHFNRATQARRQPGSAFKPIVYSAALDKGFTLASVVMDAPIVFTDHTTQQTWKPENYEANFQGPTLLVTALAKSRNLVTIRVAQRIGMASVAERARELGLQANFQGNLSESLGVAEVTPLNLAQAYTVFARGGTGIVPRLVLRVADAWGQDIYENPPEPYEAVSPQNAYLVSSMMKEVVRSGTGARARVLNRPVAGKTGTTNEERDAWFVGFTPHLVSVVYVGFDDNRPMGKFETGSRAALSIWVDYRQRVESQFPPDDFPQPPGVGMVRVDAKNGLLAGPASDESFFLPFMAGTEPTQVSSGVSSLEGEQSQGEDLFRQVF</sequence>
<dbReference type="InterPro" id="IPR012338">
    <property type="entry name" value="Beta-lactam/transpept-like"/>
</dbReference>